<keyword evidence="3" id="KW-1185">Reference proteome</keyword>
<reference evidence="2 3" key="1">
    <citation type="submission" date="2022-11" db="EMBL/GenBank/DDBJ databases">
        <title>Minimal conservation of predation-associated metabolite biosynthetic gene clusters underscores biosynthetic potential of Myxococcota including descriptions for ten novel species: Archangium lansinium sp. nov., Myxococcus landrumus sp. nov., Nannocystis bai.</title>
        <authorList>
            <person name="Ahearne A."/>
            <person name="Stevens C."/>
            <person name="Phillips K."/>
        </authorList>
    </citation>
    <scope>NUCLEOTIDE SEQUENCE [LARGE SCALE GENOMIC DNA]</scope>
    <source>
        <strain evidence="2 3">MIWBW</strain>
    </source>
</reference>
<evidence type="ECO:0000313" key="3">
    <source>
        <dbReference type="Proteomes" id="UP001207654"/>
    </source>
</evidence>
<proteinExistence type="predicted"/>
<comment type="caution">
    <text evidence="2">The sequence shown here is derived from an EMBL/GenBank/DDBJ whole genome shotgun (WGS) entry which is preliminary data.</text>
</comment>
<dbReference type="Pfam" id="PF16962">
    <property type="entry name" value="ABC_export"/>
    <property type="match status" value="1"/>
</dbReference>
<dbReference type="Proteomes" id="UP001207654">
    <property type="component" value="Unassembled WGS sequence"/>
</dbReference>
<feature type="transmembrane region" description="Helical" evidence="1">
    <location>
        <begin position="146"/>
        <end position="168"/>
    </location>
</feature>
<feature type="transmembrane region" description="Helical" evidence="1">
    <location>
        <begin position="498"/>
        <end position="526"/>
    </location>
</feature>
<keyword evidence="1" id="KW-0812">Transmembrane</keyword>
<feature type="transmembrane region" description="Helical" evidence="1">
    <location>
        <begin position="532"/>
        <end position="559"/>
    </location>
</feature>
<keyword evidence="1" id="KW-0472">Membrane</keyword>
<accession>A0ABT4AA21</accession>
<feature type="transmembrane region" description="Helical" evidence="1">
    <location>
        <begin position="245"/>
        <end position="266"/>
    </location>
</feature>
<feature type="transmembrane region" description="Helical" evidence="1">
    <location>
        <begin position="66"/>
        <end position="86"/>
    </location>
</feature>
<feature type="transmembrane region" description="Helical" evidence="1">
    <location>
        <begin position="118"/>
        <end position="140"/>
    </location>
</feature>
<gene>
    <name evidence="2" type="ORF">OV287_27290</name>
</gene>
<dbReference type="InterPro" id="IPR031584">
    <property type="entry name" value="Put_ABC_export"/>
</dbReference>
<feature type="transmembrane region" description="Helical" evidence="1">
    <location>
        <begin position="448"/>
        <end position="477"/>
    </location>
</feature>
<feature type="transmembrane region" description="Helical" evidence="1">
    <location>
        <begin position="411"/>
        <end position="436"/>
    </location>
</feature>
<feature type="transmembrane region" description="Helical" evidence="1">
    <location>
        <begin position="31"/>
        <end position="51"/>
    </location>
</feature>
<keyword evidence="1" id="KW-1133">Transmembrane helix</keyword>
<feature type="transmembrane region" description="Helical" evidence="1">
    <location>
        <begin position="180"/>
        <end position="202"/>
    </location>
</feature>
<sequence>MSFPRAVTFLWLASARNRLIRQIQRLRQPKYLVGAVVGGLYVYSVFLRRWVGLQAQEGTVPPSVQLFSQFMLVAAMLGTVLSAWTLGPDRPSLSFNETEVQQLFPAPVSRRGLLHYKLVRGLVGAATGALFSTIFVSRMVSPQPVLFFLGATVTLATVHLHVMGASFVRTRLAQRGGVGTALRWAALAAVSALLVGAGISALREHPFPLRLGHPRQLQDWLVSLMDSPALWPGRLLVALPLAQDVGAFVKALPLGLGLLAMHYVWVMRASVPFEEAAVVRAEERARLRQQLSREGGRPTRLNASAAFFRLAPTGRPEVAIIWKNLVAGRRLGGAGRLLAAGLVGGLVAAVASGGGMSQALANVRLFMAPLCGGLAVVLCFFGPSALRFDLRMDLPRLEQLRALPLSGRQVVAAELAAPALLLGVAQVGLILLAMALAVWQGGALTELWLAGGLAAVWVLPAVSLGALFVQNAAVVLFPAWLPPEGERARGLEALGQRLLTLVGTLVVLLVGMVPAALVAVVVGLGLDLLLDLGVWALPFAGPAAALVLVAEVAIGVVGLGHAFDRLDVSTEGTGAQS</sequence>
<name>A0ABT4AA21_9BACT</name>
<evidence type="ECO:0000313" key="2">
    <source>
        <dbReference type="EMBL" id="MCY1078186.1"/>
    </source>
</evidence>
<organism evidence="2 3">
    <name type="scientific">Archangium lansingense</name>
    <dbReference type="NCBI Taxonomy" id="2995310"/>
    <lineage>
        <taxon>Bacteria</taxon>
        <taxon>Pseudomonadati</taxon>
        <taxon>Myxococcota</taxon>
        <taxon>Myxococcia</taxon>
        <taxon>Myxococcales</taxon>
        <taxon>Cystobacterineae</taxon>
        <taxon>Archangiaceae</taxon>
        <taxon>Archangium</taxon>
    </lineage>
</organism>
<dbReference type="RefSeq" id="WP_267536975.1">
    <property type="nucleotide sequence ID" value="NZ_JAPNKA010000001.1"/>
</dbReference>
<protein>
    <submittedName>
        <fullName evidence="2">ABC transporter permease</fullName>
    </submittedName>
</protein>
<feature type="transmembrane region" description="Helical" evidence="1">
    <location>
        <begin position="337"/>
        <end position="360"/>
    </location>
</feature>
<evidence type="ECO:0000256" key="1">
    <source>
        <dbReference type="SAM" id="Phobius"/>
    </source>
</evidence>
<feature type="transmembrane region" description="Helical" evidence="1">
    <location>
        <begin position="366"/>
        <end position="390"/>
    </location>
</feature>
<dbReference type="EMBL" id="JAPNKA010000001">
    <property type="protein sequence ID" value="MCY1078186.1"/>
    <property type="molecule type" value="Genomic_DNA"/>
</dbReference>